<evidence type="ECO:0000259" key="2">
    <source>
        <dbReference type="Pfam" id="PF25808"/>
    </source>
</evidence>
<organism evidence="3">
    <name type="scientific">Albugo laibachii Nc14</name>
    <dbReference type="NCBI Taxonomy" id="890382"/>
    <lineage>
        <taxon>Eukaryota</taxon>
        <taxon>Sar</taxon>
        <taxon>Stramenopiles</taxon>
        <taxon>Oomycota</taxon>
        <taxon>Peronosporomycetes</taxon>
        <taxon>Albuginales</taxon>
        <taxon>Albuginaceae</taxon>
        <taxon>Albugo</taxon>
    </lineage>
</organism>
<dbReference type="Pfam" id="PF20210">
    <property type="entry name" value="Laa1_Sip1_HTR5"/>
    <property type="match status" value="1"/>
</dbReference>
<dbReference type="InterPro" id="IPR016024">
    <property type="entry name" value="ARM-type_fold"/>
</dbReference>
<accession>F0VZD7</accession>
<gene>
    <name evidence="3" type="primary">AlNc14C2G275</name>
    <name evidence="3" type="ORF">ALNC14_003100</name>
</gene>
<dbReference type="GO" id="GO:0005794">
    <property type="term" value="C:Golgi apparatus"/>
    <property type="evidence" value="ECO:0007669"/>
    <property type="project" value="TreeGrafter"/>
</dbReference>
<feature type="region of interest" description="Disordered" evidence="1">
    <location>
        <begin position="403"/>
        <end position="425"/>
    </location>
</feature>
<evidence type="ECO:0000256" key="1">
    <source>
        <dbReference type="SAM" id="MobiDB-lite"/>
    </source>
</evidence>
<reference evidence="3" key="1">
    <citation type="journal article" date="2011" name="PLoS Biol.">
        <title>Gene gain and loss during evolution of obligate parasitism in the white rust pathogen of Arabidopsis thaliana.</title>
        <authorList>
            <person name="Kemen E."/>
            <person name="Gardiner A."/>
            <person name="Schultz-Larsen T."/>
            <person name="Kemen A.C."/>
            <person name="Balmuth A.L."/>
            <person name="Robert-Seilaniantz A."/>
            <person name="Bailey K."/>
            <person name="Holub E."/>
            <person name="Studholme D.J."/>
            <person name="Maclean D."/>
            <person name="Jones J.D."/>
        </authorList>
    </citation>
    <scope>NUCLEOTIDE SEQUENCE</scope>
</reference>
<dbReference type="GO" id="GO:0006897">
    <property type="term" value="P:endocytosis"/>
    <property type="evidence" value="ECO:0007669"/>
    <property type="project" value="TreeGrafter"/>
</dbReference>
<dbReference type="InterPro" id="IPR046837">
    <property type="entry name" value="Laa1/Sip1/HEATR5-like_HEAT"/>
</dbReference>
<feature type="region of interest" description="Disordered" evidence="1">
    <location>
        <begin position="275"/>
        <end position="336"/>
    </location>
</feature>
<dbReference type="GO" id="GO:0016020">
    <property type="term" value="C:membrane"/>
    <property type="evidence" value="ECO:0007669"/>
    <property type="project" value="TreeGrafter"/>
</dbReference>
<dbReference type="Pfam" id="PF25808">
    <property type="entry name" value="TPR_LAA1_C"/>
    <property type="match status" value="1"/>
</dbReference>
<dbReference type="GO" id="GO:0005829">
    <property type="term" value="C:cytosol"/>
    <property type="evidence" value="ECO:0007669"/>
    <property type="project" value="GOC"/>
</dbReference>
<dbReference type="SUPFAM" id="SSF48371">
    <property type="entry name" value="ARM repeat"/>
    <property type="match status" value="1"/>
</dbReference>
<reference evidence="3" key="2">
    <citation type="submission" date="2011-02" db="EMBL/GenBank/DDBJ databases">
        <authorList>
            <person name="MacLean D."/>
        </authorList>
    </citation>
    <scope>NUCLEOTIDE SEQUENCE</scope>
</reference>
<proteinExistence type="predicted"/>
<feature type="compositionally biased region" description="Basic and acidic residues" evidence="1">
    <location>
        <begin position="277"/>
        <end position="287"/>
    </location>
</feature>
<dbReference type="GO" id="GO:0030139">
    <property type="term" value="C:endocytic vesicle"/>
    <property type="evidence" value="ECO:0007669"/>
    <property type="project" value="TreeGrafter"/>
</dbReference>
<protein>
    <submittedName>
        <fullName evidence="3">Uncharacterized protein AlNc14C2G275</fullName>
    </submittedName>
</protein>
<dbReference type="GO" id="GO:0042147">
    <property type="term" value="P:retrograde transport, endosome to Golgi"/>
    <property type="evidence" value="ECO:0007669"/>
    <property type="project" value="TreeGrafter"/>
</dbReference>
<dbReference type="InterPro" id="IPR040108">
    <property type="entry name" value="Laa1/Sip1/HEATR5"/>
</dbReference>
<name>F0VZD7_9STRA</name>
<evidence type="ECO:0000313" key="3">
    <source>
        <dbReference type="EMBL" id="CCA14167.1"/>
    </source>
</evidence>
<dbReference type="PANTHER" id="PTHR21663">
    <property type="entry name" value="HYPOTHETICAL HEAT DOMAIN-CONTAINING"/>
    <property type="match status" value="1"/>
</dbReference>
<feature type="domain" description="LAA1-like C-terminal TPR repeats" evidence="2">
    <location>
        <begin position="2338"/>
        <end position="2466"/>
    </location>
</feature>
<feature type="compositionally biased region" description="Low complexity" evidence="1">
    <location>
        <begin position="288"/>
        <end position="303"/>
    </location>
</feature>
<dbReference type="PANTHER" id="PTHR21663:SF0">
    <property type="entry name" value="HEAT REPEAT-CONTAINING PROTEIN 5B"/>
    <property type="match status" value="1"/>
</dbReference>
<dbReference type="GO" id="GO:0008104">
    <property type="term" value="P:intracellular protein localization"/>
    <property type="evidence" value="ECO:0007669"/>
    <property type="project" value="TreeGrafter"/>
</dbReference>
<sequence>MEASIKRFELLLRELEGSCDSQENEFKVDRSSVIKELYVLKGYLRENTIRASNNDPRPSVCASSASVSVATLETLFHLILRYLIACGTTTIAVTPMNTFASGNGPTSFSLSTTNTVINFSECTQQLICDCLVASYHYTASQTISETLNSKQTHLYVKITLCLVISRLCDQDALPFLPEIMALSIRISRHVDFYLKQCLLQSVAQLMDRESDRICAHQADALKLANRLMQDKLPEVRVAAAHLLLVIAKYAISLSSSMESHSSSLFGFFKKSNGEGFSRQEDRPHGSRNESNTSSIPGSSSNKSTFQRSNSSNKKNPEGSTQQSNSHGCGKSTGHQALPSGAVSLDTIMQLALKGIEDGALEVRKMLALVSGTILAKYAATLSCQDYTSEFCNDIPSRGSHMIATNSSISSDTDGEASSGRAEPNVDIESDLNTSNISNTSGISTVVGRSKLGFKLPLMHSYSISSLHLSLSRRRTPMFSFATIASIILHYKELICNKYLNPPQKRHNGGILAFFAIALCSMFEQLPNSVVEIIQHKQLDDIIEALTSLLDLTFFSLNDLVCARNAVTHVLRFGLCTILAERQQEALWENYVSKLSEESSGLDLAGENDAGFNEDQEQHMSSETSITMEQVNHHKSLTFLFEISHLIPSLGEASKIHAGEAYVVLKTLLSHEKQSIRHEASIALASLSTTLSYRSEQMILDYTEGIRKTSESLLPSGRSSSDTTIELLDKAQLYRLQGYSSALTHAIRGRLIYQKEDFDPTLHDDILSDIFDLAKRLIQSQFMSTCPDSIWLTCTRAGWAIIAALSTIAGEQWQVTHLQSLLDLWVKCSSAQNRESSLELLRIEASTTALHSFLTVCDFQDFINQDLLHKSVHVCAAHVLHQYLVAITGSLRNPTKRRGQAARDRLFTWIISTFTLMPDPMMYQDSHFILSDLIAEFSTAASMTNARHVTFAPSESRYLMNTLYSTDDVLEMASIPRLQAGDYPTSLYSRDLNLLLSLSLPDQSLSDIEVEMQDLDIFWGLYWDSKEVSVKPRDLCSSFTYVRLVDASVSLFGKLFAFLIEDLQLRCLQHYASMLANGQKSCEVNVCSLLAAAIQNAGHITSTGYDSLQHENTNGSNAWCLQIQTMLLGLIGSENTQVRRAAGVTIGVLAKSCDDQQRRRLVLELEKLITASASSASQSCNSSDNVAAFIGTNTGMVTPVEANTSLATNVRATCTPTVSKNNSDTASVCLFTGAIFALACMKRSCGFEIVIDTGLIFRFGGELCQPQRTWVLHSWNIIMESVSGSGGEYEQYVHSSDTLLDVHLLAGFQHARINRKGLRWQSSSKVIIGRFINNILASVGHDPSKSIEWVRKSYVMWDMLLQDPVATEASIQVEYLKFLEQILLFSPGEFRTESYHFVLKILSYTAPVHGYKQYDEGGRYPTMNFLLCVTRSSGSSRPCVQKLALSCMLAMAERLPESTHCNQLYRVLLMSLSYQLVTQMWLYRSTLQGLCDHSKHRTPSNRIENSIEEIQQTILALIDTSFGGQMESQVCLWAMFFRSIAIGESAETVGDIEGGQQQVYSPKNWHGELKNRGDAHVGNVTHNSLEEILRTTAISIPVERWRQTKLEVRKMLLDVPQLCRQTRVFATECVLHIIELLSGLKCSAAESLPNLIPYGGLTPSELYRDIKACKAEARHFDLYAVHQGLYSQLYTSVHQTTNEGNIAECMKVVESQTSGMNEDFLCFYLDEIISLSCHAATLSLDGHEMIHFQRLGLRLMHILVACFGFSLDPVIPDGSHYLLEPYQAQIASALRQASKLCHKKESQHRDSSSTTSNEHTDFSPAFLIQVHALLSDAINCRLVIDNVALKRLCQNLVHYNHDYSSYSDDTLTRKALCLVNLSSIARLAVSSIDFIWNDQSVLTVGQLEMRLQEAPLLDVLRSELSGHLQNLFRGWMDFTEIYASCVQKEVALSRTEIDPHPCSIGNSTPVNSRNLYDLLTSYWSNIGNVISIWLIWMPEDSSKGRDDFMIELCQPEFIAVFLGTFLSHITRNHRSQEDLRIEMHILPALLSKSFPLLAKHYPSSCKEILNAILGLLLRCASRSTASYSCLALRSFFTIFQDSKICALVQKDENMDDATADFLYVAVRISLNLLEQSHEEEDNGKTGSEDTLHLVELATIGIVLVQHSNSAHLDGNVDSLAISTCDILLKLLKSGMIKNAASSQSCCQLASASLEMLIARSSLSETPAHLRPRVMILYAKMLRSVRDAITKSTIEIPLLDFALKLACAYVINHPSELQKGLEAFVNGLTKEVQKCLDDTLKSLANGQDELQSHTCHSIMDIISTVLVGMEDLLRNLATIGHDELSMAVSGRMIPRLISFLQVYDRSVTSSESHKSSASATALRHVKAILLSFVERCSDEMASNFTRLLIPMLVEIVNIHKPANSSTRLLPIVEVTAELLLALAQAKNPLFKQIVVSLSPSTRLDLEQILRNALGTPITATLDESEHEVMQTPGLLNKKLDLSLYKGSFERCKAE</sequence>
<dbReference type="EMBL" id="FR824047">
    <property type="protein sequence ID" value="CCA14167.1"/>
    <property type="molecule type" value="Genomic_DNA"/>
</dbReference>
<dbReference type="HOGENOM" id="CLU_229464_0_0_1"/>
<feature type="compositionally biased region" description="Polar residues" evidence="1">
    <location>
        <begin position="304"/>
        <end position="326"/>
    </location>
</feature>
<dbReference type="InterPro" id="IPR057981">
    <property type="entry name" value="TPR_LAA1-like_C"/>
</dbReference>